<feature type="signal peptide" evidence="1">
    <location>
        <begin position="1"/>
        <end position="21"/>
    </location>
</feature>
<protein>
    <recommendedName>
        <fullName evidence="4">Secreted protein</fullName>
    </recommendedName>
</protein>
<gene>
    <name evidence="2" type="ORF">GWK47_054615</name>
</gene>
<dbReference type="AlphaFoldDB" id="A0A8J5CRN2"/>
<keyword evidence="1" id="KW-0732">Signal</keyword>
<dbReference type="EMBL" id="JACEEZ010017735">
    <property type="protein sequence ID" value="KAG0717362.1"/>
    <property type="molecule type" value="Genomic_DNA"/>
</dbReference>
<evidence type="ECO:0008006" key="4">
    <source>
        <dbReference type="Google" id="ProtNLM"/>
    </source>
</evidence>
<evidence type="ECO:0000313" key="3">
    <source>
        <dbReference type="Proteomes" id="UP000770661"/>
    </source>
</evidence>
<keyword evidence="3" id="KW-1185">Reference proteome</keyword>
<evidence type="ECO:0000313" key="2">
    <source>
        <dbReference type="EMBL" id="KAG0717362.1"/>
    </source>
</evidence>
<accession>A0A8J5CRN2</accession>
<evidence type="ECO:0000256" key="1">
    <source>
        <dbReference type="SAM" id="SignalP"/>
    </source>
</evidence>
<proteinExistence type="predicted"/>
<reference evidence="2" key="1">
    <citation type="submission" date="2020-07" db="EMBL/GenBank/DDBJ databases">
        <title>The High-quality genome of the commercially important snow crab, Chionoecetes opilio.</title>
        <authorList>
            <person name="Jeong J.-H."/>
            <person name="Ryu S."/>
        </authorList>
    </citation>
    <scope>NUCLEOTIDE SEQUENCE</scope>
    <source>
        <strain evidence="2">MADBK_172401_WGS</strain>
        <tissue evidence="2">Digestive gland</tissue>
    </source>
</reference>
<feature type="chain" id="PRO_5035191842" description="Secreted protein" evidence="1">
    <location>
        <begin position="22"/>
        <end position="111"/>
    </location>
</feature>
<organism evidence="2 3">
    <name type="scientific">Chionoecetes opilio</name>
    <name type="common">Atlantic snow crab</name>
    <name type="synonym">Cancer opilio</name>
    <dbReference type="NCBI Taxonomy" id="41210"/>
    <lineage>
        <taxon>Eukaryota</taxon>
        <taxon>Metazoa</taxon>
        <taxon>Ecdysozoa</taxon>
        <taxon>Arthropoda</taxon>
        <taxon>Crustacea</taxon>
        <taxon>Multicrustacea</taxon>
        <taxon>Malacostraca</taxon>
        <taxon>Eumalacostraca</taxon>
        <taxon>Eucarida</taxon>
        <taxon>Decapoda</taxon>
        <taxon>Pleocyemata</taxon>
        <taxon>Brachyura</taxon>
        <taxon>Eubrachyura</taxon>
        <taxon>Majoidea</taxon>
        <taxon>Majidae</taxon>
        <taxon>Chionoecetes</taxon>
    </lineage>
</organism>
<comment type="caution">
    <text evidence="2">The sequence shown here is derived from an EMBL/GenBank/DDBJ whole genome shotgun (WGS) entry which is preliminary data.</text>
</comment>
<dbReference type="Proteomes" id="UP000770661">
    <property type="component" value="Unassembled WGS sequence"/>
</dbReference>
<sequence>MVHKLLVLVPTLLNSGQQSSAGVGRAVQPSHPRDDCKEMLELFIVLLGGQGDVPNVKFRRPGAMHCSRWWRVPNLTREDYAFAAQTGGALLAARLSSPLAGSTFLSSLRST</sequence>
<name>A0A8J5CRN2_CHIOP</name>